<evidence type="ECO:0000256" key="2">
    <source>
        <dbReference type="ARBA" id="ARBA00022840"/>
    </source>
</evidence>
<feature type="domain" description="ABC transporter" evidence="4">
    <location>
        <begin position="4"/>
        <end position="258"/>
    </location>
</feature>
<protein>
    <submittedName>
        <fullName evidence="5">ABC-F family ATP-binding cassette domain-containing protein</fullName>
    </submittedName>
</protein>
<dbReference type="Gene3D" id="3.40.50.300">
    <property type="entry name" value="P-loop containing nucleotide triphosphate hydrolases"/>
    <property type="match status" value="2"/>
</dbReference>
<dbReference type="FunFam" id="3.40.50.300:FF:000011">
    <property type="entry name" value="Putative ABC transporter ATP-binding component"/>
    <property type="match status" value="1"/>
</dbReference>
<dbReference type="SMART" id="SM00382">
    <property type="entry name" value="AAA"/>
    <property type="match status" value="2"/>
</dbReference>
<evidence type="ECO:0000313" key="5">
    <source>
        <dbReference type="EMBL" id="QNO15786.1"/>
    </source>
</evidence>
<keyword evidence="2 5" id="KW-0067">ATP-binding</keyword>
<dbReference type="PANTHER" id="PTHR42855:SF2">
    <property type="entry name" value="DRUG RESISTANCE ABC TRANSPORTER,ATP-BINDING PROTEIN"/>
    <property type="match status" value="1"/>
</dbReference>
<sequence length="624" mass="72046">MSLLTLENIQKEYGSRELLKGVNLTVHRGERIALVGDNGTGKTTLLRIAMGEESAEKGKVIIGKGIKVGYLTQKLNETIPDKPFETALNYEKVAIMERRLRKLEESMSEAKDDQLDEVMRKYSNLTREYEAIDGYNIEVKIKTILLGLGLREEALTIPISKLSGGEKMRVALARILLEEPELLILDEPTNHLDIKAVEWLENFLKKFSGGVLIVSHDRYFLDQVATRVAELHGGITTEKSGNYSTYLEQKRIRKEFILKEQKRLIREMQQTEELVQKFMSMRKIKAARSREKVVDRLKVELKQQQSIEKEEHLINKTMPMLHFKKAGHISKNIAWANDLDKSFDNVNIFSKVSFQINGGEKIGIIGPNGCGKTTLINILLGKDKDFQGEAILGNWVKFGYLGQEITFEDETRSIIQEVQYKKEMLEKEAKRYLSRYQFFGDEVHKSIDVLSGGERVRVYLATLMLDEPYCLIMDEPTNHLDMAARDVLEKAIIEFKGTVIAISHDRYFLNRCITRIMEIENSKINSYMGNYDKHRNSKAKLQEANKQELKEKSKMPILPKNLDGNNAKDNEKTKEIEAEINSLEEVIKELEKSFDTHTDYKEYLNYQELTDKLNQQYARWEQLQ</sequence>
<reference evidence="5 6" key="1">
    <citation type="submission" date="2020-07" db="EMBL/GenBank/DDBJ databases">
        <title>Alkalicella. sp. LB2 genome.</title>
        <authorList>
            <person name="Postec A."/>
            <person name="Quemeneur M."/>
        </authorList>
    </citation>
    <scope>NUCLEOTIDE SEQUENCE [LARGE SCALE GENOMIC DNA]</scope>
    <source>
        <strain evidence="5 6">LB2</strain>
    </source>
</reference>
<feature type="coiled-coil region" evidence="3">
    <location>
        <begin position="531"/>
        <end position="593"/>
    </location>
</feature>
<dbReference type="KEGG" id="acae:HYG86_13945"/>
<dbReference type="NCBIfam" id="NF000355">
    <property type="entry name" value="ribo_prot_ABC_F"/>
    <property type="match status" value="1"/>
</dbReference>
<dbReference type="AlphaFoldDB" id="A0A7G9WAS4"/>
<dbReference type="SUPFAM" id="SSF52540">
    <property type="entry name" value="P-loop containing nucleoside triphosphate hydrolases"/>
    <property type="match status" value="2"/>
</dbReference>
<feature type="domain" description="ABC transporter" evidence="4">
    <location>
        <begin position="334"/>
        <end position="546"/>
    </location>
</feature>
<keyword evidence="6" id="KW-1185">Reference proteome</keyword>
<dbReference type="PROSITE" id="PS50893">
    <property type="entry name" value="ABC_TRANSPORTER_2"/>
    <property type="match status" value="2"/>
</dbReference>
<evidence type="ECO:0000256" key="3">
    <source>
        <dbReference type="SAM" id="Coils"/>
    </source>
</evidence>
<name>A0A7G9WAS4_ALKCA</name>
<evidence type="ECO:0000259" key="4">
    <source>
        <dbReference type="PROSITE" id="PS50893"/>
    </source>
</evidence>
<dbReference type="PROSITE" id="PS00211">
    <property type="entry name" value="ABC_TRANSPORTER_1"/>
    <property type="match status" value="1"/>
</dbReference>
<dbReference type="Pfam" id="PF00005">
    <property type="entry name" value="ABC_tran"/>
    <property type="match status" value="2"/>
</dbReference>
<dbReference type="GO" id="GO:0016887">
    <property type="term" value="F:ATP hydrolysis activity"/>
    <property type="evidence" value="ECO:0007669"/>
    <property type="project" value="InterPro"/>
</dbReference>
<accession>A0A7G9WAS4</accession>
<keyword evidence="1" id="KW-0547">Nucleotide-binding</keyword>
<dbReference type="PANTHER" id="PTHR42855">
    <property type="entry name" value="ABC TRANSPORTER ATP-BINDING SUBUNIT"/>
    <property type="match status" value="1"/>
</dbReference>
<evidence type="ECO:0000256" key="1">
    <source>
        <dbReference type="ARBA" id="ARBA00022741"/>
    </source>
</evidence>
<dbReference type="InterPro" id="IPR003593">
    <property type="entry name" value="AAA+_ATPase"/>
</dbReference>
<dbReference type="EMBL" id="CP058559">
    <property type="protein sequence ID" value="QNO15786.1"/>
    <property type="molecule type" value="Genomic_DNA"/>
</dbReference>
<keyword evidence="3" id="KW-0175">Coiled coil</keyword>
<dbReference type="InterPro" id="IPR032781">
    <property type="entry name" value="ABC_tran_Xtn"/>
</dbReference>
<organism evidence="5 6">
    <name type="scientific">Alkalicella caledoniensis</name>
    <dbReference type="NCBI Taxonomy" id="2731377"/>
    <lineage>
        <taxon>Bacteria</taxon>
        <taxon>Bacillati</taxon>
        <taxon>Bacillota</taxon>
        <taxon>Clostridia</taxon>
        <taxon>Eubacteriales</taxon>
        <taxon>Proteinivoracaceae</taxon>
        <taxon>Alkalicella</taxon>
    </lineage>
</organism>
<dbReference type="RefSeq" id="WP_213166191.1">
    <property type="nucleotide sequence ID" value="NZ_CP058559.1"/>
</dbReference>
<proteinExistence type="predicted"/>
<dbReference type="InterPro" id="IPR051309">
    <property type="entry name" value="ABCF_ATPase"/>
</dbReference>
<dbReference type="CDD" id="cd03221">
    <property type="entry name" value="ABCF_EF-3"/>
    <property type="match status" value="2"/>
</dbReference>
<dbReference type="Pfam" id="PF12848">
    <property type="entry name" value="ABC_tran_Xtn"/>
    <property type="match status" value="1"/>
</dbReference>
<feature type="coiled-coil region" evidence="3">
    <location>
        <begin position="93"/>
        <end position="128"/>
    </location>
</feature>
<evidence type="ECO:0000313" key="6">
    <source>
        <dbReference type="Proteomes" id="UP000516160"/>
    </source>
</evidence>
<dbReference type="InterPro" id="IPR027417">
    <property type="entry name" value="P-loop_NTPase"/>
</dbReference>
<dbReference type="InterPro" id="IPR017871">
    <property type="entry name" value="ABC_transporter-like_CS"/>
</dbReference>
<gene>
    <name evidence="5" type="ORF">HYG86_13945</name>
</gene>
<dbReference type="InterPro" id="IPR003439">
    <property type="entry name" value="ABC_transporter-like_ATP-bd"/>
</dbReference>
<dbReference type="Proteomes" id="UP000516160">
    <property type="component" value="Chromosome"/>
</dbReference>
<dbReference type="GO" id="GO:0005524">
    <property type="term" value="F:ATP binding"/>
    <property type="evidence" value="ECO:0007669"/>
    <property type="project" value="UniProtKB-KW"/>
</dbReference>